<accession>A0A7J7UQ38</accession>
<protein>
    <submittedName>
        <fullName evidence="2">Uncharacterized protein</fullName>
    </submittedName>
</protein>
<dbReference type="EMBL" id="JABWUV010000012">
    <property type="protein sequence ID" value="KAF6314866.1"/>
    <property type="molecule type" value="Genomic_DNA"/>
</dbReference>
<keyword evidence="3" id="KW-1185">Reference proteome</keyword>
<dbReference type="Proteomes" id="UP000527355">
    <property type="component" value="Unassembled WGS sequence"/>
</dbReference>
<name>A0A7J7UQ38_MYOMY</name>
<dbReference type="InterPro" id="IPR019319">
    <property type="entry name" value="Plg-R(KT)"/>
</dbReference>
<dbReference type="Pfam" id="PF10166">
    <property type="entry name" value="DUF2368"/>
    <property type="match status" value="1"/>
</dbReference>
<dbReference type="GO" id="GO:0010756">
    <property type="term" value="P:positive regulation of plasminogen activation"/>
    <property type="evidence" value="ECO:0007669"/>
    <property type="project" value="InterPro"/>
</dbReference>
<organism evidence="2 3">
    <name type="scientific">Myotis myotis</name>
    <name type="common">Greater mouse-eared bat</name>
    <name type="synonym">Vespertilio myotis</name>
    <dbReference type="NCBI Taxonomy" id="51298"/>
    <lineage>
        <taxon>Eukaryota</taxon>
        <taxon>Metazoa</taxon>
        <taxon>Chordata</taxon>
        <taxon>Craniata</taxon>
        <taxon>Vertebrata</taxon>
        <taxon>Euteleostomi</taxon>
        <taxon>Mammalia</taxon>
        <taxon>Eutheria</taxon>
        <taxon>Laurasiatheria</taxon>
        <taxon>Chiroptera</taxon>
        <taxon>Yangochiroptera</taxon>
        <taxon>Vespertilionidae</taxon>
        <taxon>Myotis</taxon>
    </lineage>
</organism>
<evidence type="ECO:0000313" key="2">
    <source>
        <dbReference type="EMBL" id="KAF6314866.1"/>
    </source>
</evidence>
<evidence type="ECO:0000256" key="1">
    <source>
        <dbReference type="SAM" id="MobiDB-lite"/>
    </source>
</evidence>
<dbReference type="GO" id="GO:0005886">
    <property type="term" value="C:plasma membrane"/>
    <property type="evidence" value="ECO:0007669"/>
    <property type="project" value="InterPro"/>
</dbReference>
<proteinExistence type="predicted"/>
<sequence>MGFIFSKSMNENMKNQQEFMLMNARLQTERKGEEETQREKHQCEKDIY</sequence>
<feature type="region of interest" description="Disordered" evidence="1">
    <location>
        <begin position="28"/>
        <end position="48"/>
    </location>
</feature>
<comment type="caution">
    <text evidence="2">The sequence shown here is derived from an EMBL/GenBank/DDBJ whole genome shotgun (WGS) entry which is preliminary data.</text>
</comment>
<gene>
    <name evidence="2" type="ORF">mMyoMyo1_008641</name>
</gene>
<dbReference type="AlphaFoldDB" id="A0A7J7UQ38"/>
<evidence type="ECO:0000313" key="3">
    <source>
        <dbReference type="Proteomes" id="UP000527355"/>
    </source>
</evidence>
<reference evidence="2 3" key="1">
    <citation type="journal article" date="2020" name="Nature">
        <title>Six reference-quality genomes reveal evolution of bat adaptations.</title>
        <authorList>
            <person name="Jebb D."/>
            <person name="Huang Z."/>
            <person name="Pippel M."/>
            <person name="Hughes G.M."/>
            <person name="Lavrichenko K."/>
            <person name="Devanna P."/>
            <person name="Winkler S."/>
            <person name="Jermiin L.S."/>
            <person name="Skirmuntt E.C."/>
            <person name="Katzourakis A."/>
            <person name="Burkitt-Gray L."/>
            <person name="Ray D.A."/>
            <person name="Sullivan K.A.M."/>
            <person name="Roscito J.G."/>
            <person name="Kirilenko B.M."/>
            <person name="Davalos L.M."/>
            <person name="Corthals A.P."/>
            <person name="Power M.L."/>
            <person name="Jones G."/>
            <person name="Ransome R.D."/>
            <person name="Dechmann D.K.N."/>
            <person name="Locatelli A.G."/>
            <person name="Puechmaille S.J."/>
            <person name="Fedrigo O."/>
            <person name="Jarvis E.D."/>
            <person name="Hiller M."/>
            <person name="Vernes S.C."/>
            <person name="Myers E.W."/>
            <person name="Teeling E.C."/>
        </authorList>
    </citation>
    <scope>NUCLEOTIDE SEQUENCE [LARGE SCALE GENOMIC DNA]</scope>
    <source>
        <strain evidence="2">MMyoMyo1</strain>
        <tissue evidence="2">Flight muscle</tissue>
    </source>
</reference>